<accession>A0A0J7JXI2</accession>
<organism evidence="2 3">
    <name type="scientific">Lasius niger</name>
    <name type="common">Black garden ant</name>
    <dbReference type="NCBI Taxonomy" id="67767"/>
    <lineage>
        <taxon>Eukaryota</taxon>
        <taxon>Metazoa</taxon>
        <taxon>Ecdysozoa</taxon>
        <taxon>Arthropoda</taxon>
        <taxon>Hexapoda</taxon>
        <taxon>Insecta</taxon>
        <taxon>Pterygota</taxon>
        <taxon>Neoptera</taxon>
        <taxon>Endopterygota</taxon>
        <taxon>Hymenoptera</taxon>
        <taxon>Apocrita</taxon>
        <taxon>Aculeata</taxon>
        <taxon>Formicoidea</taxon>
        <taxon>Formicidae</taxon>
        <taxon>Formicinae</taxon>
        <taxon>Lasius</taxon>
        <taxon>Lasius</taxon>
    </lineage>
</organism>
<evidence type="ECO:0000313" key="2">
    <source>
        <dbReference type="EMBL" id="KMQ82817.1"/>
    </source>
</evidence>
<feature type="compositionally biased region" description="Basic and acidic residues" evidence="1">
    <location>
        <begin position="20"/>
        <end position="36"/>
    </location>
</feature>
<evidence type="ECO:0000256" key="1">
    <source>
        <dbReference type="SAM" id="MobiDB-lite"/>
    </source>
</evidence>
<evidence type="ECO:0000313" key="3">
    <source>
        <dbReference type="Proteomes" id="UP000036403"/>
    </source>
</evidence>
<dbReference type="EMBL" id="LBMM01022903">
    <property type="protein sequence ID" value="KMQ82817.1"/>
    <property type="molecule type" value="Genomic_DNA"/>
</dbReference>
<feature type="region of interest" description="Disordered" evidence="1">
    <location>
        <begin position="129"/>
        <end position="194"/>
    </location>
</feature>
<name>A0A0J7JXI2_LASNI</name>
<protein>
    <submittedName>
        <fullName evidence="2">Uncharacterized protein</fullName>
    </submittedName>
</protein>
<dbReference type="Proteomes" id="UP000036403">
    <property type="component" value="Unassembled WGS sequence"/>
</dbReference>
<dbReference type="AlphaFoldDB" id="A0A0J7JXI2"/>
<reference evidence="2 3" key="1">
    <citation type="submission" date="2015-04" db="EMBL/GenBank/DDBJ databases">
        <title>Lasius niger genome sequencing.</title>
        <authorList>
            <person name="Konorov E.A."/>
            <person name="Nikitin M.A."/>
            <person name="Kirill M.V."/>
            <person name="Chang P."/>
        </authorList>
    </citation>
    <scope>NUCLEOTIDE SEQUENCE [LARGE SCALE GENOMIC DNA]</scope>
    <source>
        <tissue evidence="2">Whole</tissue>
    </source>
</reference>
<feature type="compositionally biased region" description="Basic and acidic residues" evidence="1">
    <location>
        <begin position="172"/>
        <end position="194"/>
    </location>
</feature>
<feature type="compositionally biased region" description="Low complexity" evidence="1">
    <location>
        <begin position="57"/>
        <end position="71"/>
    </location>
</feature>
<dbReference type="PaxDb" id="67767-A0A0J7JXI2"/>
<sequence>MSRKAQVEALFGVISSSSDEEPRPVEKPKPPRDSRARQTTSAGQLGTAVRCRSPPQSSHAAGATAAAEASSTVRPDCRTSAPTRWGHQVNHRNAQYWTVQLQATRAGLRRHPRSGPCNPGLHYCRLGATSASPDHGNSTRRAHRNRALPRRPNFPEIPGLHSHRTMAQPERPAPDDPPLRAKEGGGVTRHDMPC</sequence>
<feature type="region of interest" description="Disordered" evidence="1">
    <location>
        <begin position="1"/>
        <end position="88"/>
    </location>
</feature>
<comment type="caution">
    <text evidence="2">The sequence shown here is derived from an EMBL/GenBank/DDBJ whole genome shotgun (WGS) entry which is preliminary data.</text>
</comment>
<gene>
    <name evidence="2" type="ORF">RF55_21771</name>
</gene>
<keyword evidence="3" id="KW-1185">Reference proteome</keyword>
<feature type="compositionally biased region" description="Basic residues" evidence="1">
    <location>
        <begin position="138"/>
        <end position="149"/>
    </location>
</feature>
<proteinExistence type="predicted"/>